<dbReference type="Proteomes" id="UP001499852">
    <property type="component" value="Unassembled WGS sequence"/>
</dbReference>
<keyword evidence="3" id="KW-1185">Reference proteome</keyword>
<proteinExistence type="predicted"/>
<evidence type="ECO:0000313" key="2">
    <source>
        <dbReference type="EMBL" id="GAA5139271.1"/>
    </source>
</evidence>
<accession>A0ABP9P2F5</accession>
<feature type="region of interest" description="Disordered" evidence="1">
    <location>
        <begin position="146"/>
        <end position="165"/>
    </location>
</feature>
<name>A0ABP9P2F5_9BACT</name>
<protein>
    <submittedName>
        <fullName evidence="2">Uncharacterized protein</fullName>
    </submittedName>
</protein>
<sequence length="165" mass="18027">MNEASMTPLPMRKAAEQFRLAGCNTCLLTVNAADGLHYVDGCAGRAVMTAEGWREYKALCAQFEASPQDLEGVDPFAALVLDPKLTTGDLYHIVRAVRCESRLVQELIQTAATTLSVEDYGDALKGAQARQGEVLKCLDQLHERLQRELPRAEETTTEGAENTEG</sequence>
<organism evidence="2 3">
    <name type="scientific">Prosthecobacter algae</name>
    <dbReference type="NCBI Taxonomy" id="1144682"/>
    <lineage>
        <taxon>Bacteria</taxon>
        <taxon>Pseudomonadati</taxon>
        <taxon>Verrucomicrobiota</taxon>
        <taxon>Verrucomicrobiia</taxon>
        <taxon>Verrucomicrobiales</taxon>
        <taxon>Verrucomicrobiaceae</taxon>
        <taxon>Prosthecobacter</taxon>
    </lineage>
</organism>
<evidence type="ECO:0000256" key="1">
    <source>
        <dbReference type="SAM" id="MobiDB-lite"/>
    </source>
</evidence>
<dbReference type="EMBL" id="BAABIA010000003">
    <property type="protein sequence ID" value="GAA5139271.1"/>
    <property type="molecule type" value="Genomic_DNA"/>
</dbReference>
<gene>
    <name evidence="2" type="ORF">GCM10023213_19690</name>
</gene>
<comment type="caution">
    <text evidence="2">The sequence shown here is derived from an EMBL/GenBank/DDBJ whole genome shotgun (WGS) entry which is preliminary data.</text>
</comment>
<reference evidence="3" key="1">
    <citation type="journal article" date="2019" name="Int. J. Syst. Evol. Microbiol.">
        <title>The Global Catalogue of Microorganisms (GCM) 10K type strain sequencing project: providing services to taxonomists for standard genome sequencing and annotation.</title>
        <authorList>
            <consortium name="The Broad Institute Genomics Platform"/>
            <consortium name="The Broad Institute Genome Sequencing Center for Infectious Disease"/>
            <person name="Wu L."/>
            <person name="Ma J."/>
        </authorList>
    </citation>
    <scope>NUCLEOTIDE SEQUENCE [LARGE SCALE GENOMIC DNA]</scope>
    <source>
        <strain evidence="3">JCM 18053</strain>
    </source>
</reference>
<dbReference type="RefSeq" id="WP_345736197.1">
    <property type="nucleotide sequence ID" value="NZ_BAABIA010000003.1"/>
</dbReference>
<evidence type="ECO:0000313" key="3">
    <source>
        <dbReference type="Proteomes" id="UP001499852"/>
    </source>
</evidence>